<evidence type="ECO:0000313" key="4">
    <source>
        <dbReference type="Proteomes" id="UP001642540"/>
    </source>
</evidence>
<feature type="transmembrane region" description="Helical" evidence="1">
    <location>
        <begin position="434"/>
        <end position="452"/>
    </location>
</feature>
<evidence type="ECO:0000313" key="3">
    <source>
        <dbReference type="EMBL" id="CAL8147174.1"/>
    </source>
</evidence>
<evidence type="ECO:0000256" key="1">
    <source>
        <dbReference type="SAM" id="Phobius"/>
    </source>
</evidence>
<keyword evidence="1" id="KW-0472">Membrane</keyword>
<name>A0ABP1S9U3_9HEXA</name>
<accession>A0ABP1S9U3</accession>
<sequence>MDRSIRCVIKSVLLIIYLAIQILSSGSNSAPFSSDFAIDLDEALKPFKKCLIHITNFQGANIIPPQSPIILRQTKIIETKNPKRRGPPTIHLSVPIEVVNSSLPHFCPSLHLQKTSQTFCTQIELRHFLRNIRPWTCEAYISLYPDRTLFIDKPSFTRLDSSLFTYPYSMKDFNIVFQQMIPYAQRINILVLNKPAKNVDTFTMIDIRIWMQESISKWSLGMVELPFKFRDLFLFIEIFNGRNHMKMLTLKFGSGGLNRINEIRYAKVEKDDSDFSTLHKKLVLYSINDAMISRMGSLTKYMDNQETTTSIPFMSIICGTSSITSHLHRQFSASSQEKLVVYKQFFVSIWISILQNYSIWDGGKIYRCDRSESENLVYDVKLTVLTLKFEKTKGNWDYYPVLVRNPETAFRFVSCGQPLLEALAFMELFNVYDFYIWICISLLVLLFPSILFKMQEFGSQIRTSTQNRSTFQFYWFFQPVALILERGDPFLKIQLETATARWMVGSLLIAGIVISNAYKNDNVYKMIAPRKIIPYNDIQQLVTDGFEIFTRVTTFGNSQRFLSRFRDMISQISAHKIGIVGHPASNVFGIYSEFYKEVGKTKGDPDLYEIRLHNLTREQKLVASVKLHSKTIKIIKASGNPTDPSFSTTFLENQEKLLLKEIQKCNKVAVVLPEMACQRFLNEAKDAKNLNLGKNVIYEDKIGFYLLGWISDKLLGRLSALESSGIWNKEDDFIGIFLKKSSKLESNKVSAAKLSGNITVIFFTFLLGLLIGASSFILEIVFAFVKNVSSERRLFQVTKLTPIKMVTSRY</sequence>
<comment type="caution">
    <text evidence="3">The sequence shown here is derived from an EMBL/GenBank/DDBJ whole genome shotgun (WGS) entry which is preliminary data.</text>
</comment>
<feature type="transmembrane region" description="Helical" evidence="1">
    <location>
        <begin position="760"/>
        <end position="785"/>
    </location>
</feature>
<protein>
    <submittedName>
        <fullName evidence="3">Uncharacterized protein</fullName>
    </submittedName>
</protein>
<feature type="signal peptide" evidence="2">
    <location>
        <begin position="1"/>
        <end position="29"/>
    </location>
</feature>
<keyword evidence="4" id="KW-1185">Reference proteome</keyword>
<organism evidence="3 4">
    <name type="scientific">Orchesella dallaii</name>
    <dbReference type="NCBI Taxonomy" id="48710"/>
    <lineage>
        <taxon>Eukaryota</taxon>
        <taxon>Metazoa</taxon>
        <taxon>Ecdysozoa</taxon>
        <taxon>Arthropoda</taxon>
        <taxon>Hexapoda</taxon>
        <taxon>Collembola</taxon>
        <taxon>Entomobryomorpha</taxon>
        <taxon>Entomobryoidea</taxon>
        <taxon>Orchesellidae</taxon>
        <taxon>Orchesellinae</taxon>
        <taxon>Orchesella</taxon>
    </lineage>
</organism>
<feature type="chain" id="PRO_5045789134" evidence="2">
    <location>
        <begin position="30"/>
        <end position="810"/>
    </location>
</feature>
<keyword evidence="1" id="KW-1133">Transmembrane helix</keyword>
<reference evidence="3 4" key="1">
    <citation type="submission" date="2024-08" db="EMBL/GenBank/DDBJ databases">
        <authorList>
            <person name="Cucini C."/>
            <person name="Frati F."/>
        </authorList>
    </citation>
    <scope>NUCLEOTIDE SEQUENCE [LARGE SCALE GENOMIC DNA]</scope>
</reference>
<keyword evidence="1" id="KW-0812">Transmembrane</keyword>
<keyword evidence="2" id="KW-0732">Signal</keyword>
<dbReference type="Proteomes" id="UP001642540">
    <property type="component" value="Unassembled WGS sequence"/>
</dbReference>
<dbReference type="EMBL" id="CAXLJM020000164">
    <property type="protein sequence ID" value="CAL8147174.1"/>
    <property type="molecule type" value="Genomic_DNA"/>
</dbReference>
<evidence type="ECO:0000256" key="2">
    <source>
        <dbReference type="SAM" id="SignalP"/>
    </source>
</evidence>
<gene>
    <name evidence="3" type="ORF">ODALV1_LOCUS31059</name>
</gene>
<proteinExistence type="predicted"/>